<dbReference type="AlphaFoldDB" id="A0A8T3C0V6"/>
<dbReference type="EMBL" id="JAGYWB010000004">
    <property type="protein sequence ID" value="KAI0525196.1"/>
    <property type="molecule type" value="Genomic_DNA"/>
</dbReference>
<evidence type="ECO:0000256" key="1">
    <source>
        <dbReference type="SAM" id="Phobius"/>
    </source>
</evidence>
<gene>
    <name evidence="2" type="ORF">KFK09_004588</name>
</gene>
<comment type="caution">
    <text evidence="2">The sequence shown here is derived from an EMBL/GenBank/DDBJ whole genome shotgun (WGS) entry which is preliminary data.</text>
</comment>
<feature type="transmembrane region" description="Helical" evidence="1">
    <location>
        <begin position="12"/>
        <end position="30"/>
    </location>
</feature>
<protein>
    <submittedName>
        <fullName evidence="2">Uncharacterized protein</fullName>
    </submittedName>
</protein>
<dbReference type="Proteomes" id="UP000829196">
    <property type="component" value="Unassembled WGS sequence"/>
</dbReference>
<accession>A0A8T3C0V6</accession>
<keyword evidence="3" id="KW-1185">Reference proteome</keyword>
<organism evidence="2 3">
    <name type="scientific">Dendrobium nobile</name>
    <name type="common">Orchid</name>
    <dbReference type="NCBI Taxonomy" id="94219"/>
    <lineage>
        <taxon>Eukaryota</taxon>
        <taxon>Viridiplantae</taxon>
        <taxon>Streptophyta</taxon>
        <taxon>Embryophyta</taxon>
        <taxon>Tracheophyta</taxon>
        <taxon>Spermatophyta</taxon>
        <taxon>Magnoliopsida</taxon>
        <taxon>Liliopsida</taxon>
        <taxon>Asparagales</taxon>
        <taxon>Orchidaceae</taxon>
        <taxon>Epidendroideae</taxon>
        <taxon>Malaxideae</taxon>
        <taxon>Dendrobiinae</taxon>
        <taxon>Dendrobium</taxon>
    </lineage>
</organism>
<reference evidence="2" key="1">
    <citation type="journal article" date="2022" name="Front. Genet.">
        <title>Chromosome-Scale Assembly of the Dendrobium nobile Genome Provides Insights Into the Molecular Mechanism of the Biosynthesis of the Medicinal Active Ingredient of Dendrobium.</title>
        <authorList>
            <person name="Xu Q."/>
            <person name="Niu S.-C."/>
            <person name="Li K.-L."/>
            <person name="Zheng P.-J."/>
            <person name="Zhang X.-J."/>
            <person name="Jia Y."/>
            <person name="Liu Y."/>
            <person name="Niu Y.-X."/>
            <person name="Yu L.-H."/>
            <person name="Chen D.-F."/>
            <person name="Zhang G.-Q."/>
        </authorList>
    </citation>
    <scope>NUCLEOTIDE SEQUENCE</scope>
    <source>
        <tissue evidence="2">Leaf</tissue>
    </source>
</reference>
<evidence type="ECO:0000313" key="3">
    <source>
        <dbReference type="Proteomes" id="UP000829196"/>
    </source>
</evidence>
<sequence length="81" mass="9556">MAPNEDNNMTIIAFVAAAAGAFLWAAYRYFSFSSNDEGEKHKMMRAPGRPYEHIRRDNFVNNPQQYFSKLRKEEREKRSHN</sequence>
<keyword evidence="1" id="KW-1133">Transmembrane helix</keyword>
<proteinExistence type="predicted"/>
<keyword evidence="1" id="KW-0472">Membrane</keyword>
<dbReference type="OrthoDB" id="1650029at2759"/>
<name>A0A8T3C0V6_DENNO</name>
<keyword evidence="1" id="KW-0812">Transmembrane</keyword>
<evidence type="ECO:0000313" key="2">
    <source>
        <dbReference type="EMBL" id="KAI0525196.1"/>
    </source>
</evidence>